<dbReference type="PATRIC" id="fig|47884.3.peg.2103"/>
<organism evidence="7 9">
    <name type="scientific">Pseudomonas taetrolens</name>
    <dbReference type="NCBI Taxonomy" id="47884"/>
    <lineage>
        <taxon>Bacteria</taxon>
        <taxon>Pseudomonadati</taxon>
        <taxon>Pseudomonadota</taxon>
        <taxon>Gammaproteobacteria</taxon>
        <taxon>Pseudomonadales</taxon>
        <taxon>Pseudomonadaceae</taxon>
        <taxon>Pseudomonas</taxon>
    </lineage>
</organism>
<dbReference type="AlphaFoldDB" id="A0A0J6GUK1"/>
<reference evidence="8 10" key="2">
    <citation type="submission" date="2016-10" db="EMBL/GenBank/DDBJ databases">
        <authorList>
            <person name="Varghese N."/>
            <person name="Submissions S."/>
        </authorList>
    </citation>
    <scope>NUCLEOTIDE SEQUENCE [LARGE SCALE GENOMIC DNA]</scope>
    <source>
        <strain evidence="8 10">BS3652</strain>
    </source>
</reference>
<evidence type="ECO:0000256" key="5">
    <source>
        <dbReference type="ARBA" id="ARBA00023163"/>
    </source>
</evidence>
<proteinExistence type="inferred from homology"/>
<dbReference type="EMBL" id="FNRS01000001">
    <property type="protein sequence ID" value="SEC33988.1"/>
    <property type="molecule type" value="Genomic_DNA"/>
</dbReference>
<dbReference type="OrthoDB" id="5526340at2"/>
<dbReference type="SUPFAM" id="SSF53850">
    <property type="entry name" value="Periplasmic binding protein-like II"/>
    <property type="match status" value="1"/>
</dbReference>
<keyword evidence="5" id="KW-0804">Transcription</keyword>
<evidence type="ECO:0000313" key="9">
    <source>
        <dbReference type="Proteomes" id="UP000036395"/>
    </source>
</evidence>
<keyword evidence="4" id="KW-0010">Activator</keyword>
<dbReference type="Pfam" id="PF03466">
    <property type="entry name" value="LysR_substrate"/>
    <property type="match status" value="1"/>
</dbReference>
<dbReference type="Gene3D" id="3.40.190.10">
    <property type="entry name" value="Periplasmic binding protein-like II"/>
    <property type="match status" value="2"/>
</dbReference>
<evidence type="ECO:0000256" key="1">
    <source>
        <dbReference type="ARBA" id="ARBA00009437"/>
    </source>
</evidence>
<evidence type="ECO:0000256" key="3">
    <source>
        <dbReference type="ARBA" id="ARBA00023125"/>
    </source>
</evidence>
<dbReference type="GO" id="GO:0043565">
    <property type="term" value="F:sequence-specific DNA binding"/>
    <property type="evidence" value="ECO:0007669"/>
    <property type="project" value="TreeGrafter"/>
</dbReference>
<dbReference type="InterPro" id="IPR058163">
    <property type="entry name" value="LysR-type_TF_proteobact-type"/>
</dbReference>
<dbReference type="STRING" id="47884.SAMN04490203_2230"/>
<keyword evidence="10" id="KW-1185">Reference proteome</keyword>
<evidence type="ECO:0000313" key="10">
    <source>
        <dbReference type="Proteomes" id="UP000183155"/>
    </source>
</evidence>
<sequence>MKLQPLPPLNSLVVFEAAARHMSFTLAARELNVTQGAISRQIRVLEDYLGTALFVRTTREINLTATGNQYCETVRETLQQLAHATAGVRHWRGAQQVTVVTSTAMASLWLLPLVSEFQRQNEEIDLRIIATDQVNDFSRLDCDLALYYCSSPPKNMQVTPLFSEEMFPVCSPQYLAQNPGITALERLGECTWLWLEDPQRDWIGWREWFERLGQRPPEPRRRININSYSMLIQSALAGQGIALAWSNLLSDHLQTGKLVRPTGTYLRTDAQFCLLEPQGRAANRQSVNRFRQWLLTHLAETIDAE</sequence>
<dbReference type="InterPro" id="IPR036388">
    <property type="entry name" value="WH-like_DNA-bd_sf"/>
</dbReference>
<keyword evidence="2" id="KW-0805">Transcription regulation</keyword>
<protein>
    <submittedName>
        <fullName evidence="8">DNA-binding transcriptional regulator, LysR family</fullName>
    </submittedName>
    <submittedName>
        <fullName evidence="7">LysR family transcriptional regulator</fullName>
    </submittedName>
</protein>
<comment type="similarity">
    <text evidence="1">Belongs to the LysR transcriptional regulatory family.</text>
</comment>
<dbReference type="InterPro" id="IPR036390">
    <property type="entry name" value="WH_DNA-bd_sf"/>
</dbReference>
<dbReference type="GO" id="GO:0003700">
    <property type="term" value="F:DNA-binding transcription factor activity"/>
    <property type="evidence" value="ECO:0007669"/>
    <property type="project" value="InterPro"/>
</dbReference>
<evidence type="ECO:0000313" key="8">
    <source>
        <dbReference type="EMBL" id="SEC33988.1"/>
    </source>
</evidence>
<comment type="caution">
    <text evidence="7">The sequence shown here is derived from an EMBL/GenBank/DDBJ whole genome shotgun (WGS) entry which is preliminary data.</text>
</comment>
<dbReference type="RefSeq" id="WP_048380107.1">
    <property type="nucleotide sequence ID" value="NZ_FNRS01000001.1"/>
</dbReference>
<evidence type="ECO:0000256" key="2">
    <source>
        <dbReference type="ARBA" id="ARBA00023015"/>
    </source>
</evidence>
<dbReference type="PRINTS" id="PR00039">
    <property type="entry name" value="HTHLYSR"/>
</dbReference>
<reference evidence="7 9" key="1">
    <citation type="submission" date="2015-02" db="EMBL/GenBank/DDBJ databases">
        <title>Pseudomonas helleri sp. nov. and Pseudomonas weihenstephanensis sp. nov., isolated from raw cows milk.</title>
        <authorList>
            <person name="von Neubeck M."/>
            <person name="Huptas C."/>
            <person name="Wenning M."/>
            <person name="Scherer S."/>
        </authorList>
    </citation>
    <scope>NUCLEOTIDE SEQUENCE [LARGE SCALE GENOMIC DNA]</scope>
    <source>
        <strain evidence="7 9">DSM 21104</strain>
    </source>
</reference>
<dbReference type="InterPro" id="IPR000847">
    <property type="entry name" value="LysR_HTH_N"/>
</dbReference>
<dbReference type="PANTHER" id="PTHR30537:SF74">
    <property type="entry name" value="HTH-TYPE TRANSCRIPTIONAL REGULATOR TRPI"/>
    <property type="match status" value="1"/>
</dbReference>
<dbReference type="PROSITE" id="PS50931">
    <property type="entry name" value="HTH_LYSR"/>
    <property type="match status" value="1"/>
</dbReference>
<evidence type="ECO:0000313" key="7">
    <source>
        <dbReference type="EMBL" id="KMM85365.1"/>
    </source>
</evidence>
<dbReference type="GO" id="GO:0009891">
    <property type="term" value="P:positive regulation of biosynthetic process"/>
    <property type="evidence" value="ECO:0007669"/>
    <property type="project" value="UniProtKB-ARBA"/>
</dbReference>
<gene>
    <name evidence="8" type="ORF">SAMN04490203_2230</name>
    <name evidence="7" type="ORF">TU78_08410</name>
</gene>
<dbReference type="Gene3D" id="1.10.10.10">
    <property type="entry name" value="Winged helix-like DNA-binding domain superfamily/Winged helix DNA-binding domain"/>
    <property type="match status" value="1"/>
</dbReference>
<dbReference type="Proteomes" id="UP000183155">
    <property type="component" value="Unassembled WGS sequence"/>
</dbReference>
<accession>A0A0J6GUK1</accession>
<dbReference type="CDD" id="cd08432">
    <property type="entry name" value="PBP2_GcdR_TrpI_HvrB_AmpR_like"/>
    <property type="match status" value="1"/>
</dbReference>
<dbReference type="GO" id="GO:0006351">
    <property type="term" value="P:DNA-templated transcription"/>
    <property type="evidence" value="ECO:0007669"/>
    <property type="project" value="TreeGrafter"/>
</dbReference>
<dbReference type="PANTHER" id="PTHR30537">
    <property type="entry name" value="HTH-TYPE TRANSCRIPTIONAL REGULATOR"/>
    <property type="match status" value="1"/>
</dbReference>
<dbReference type="Pfam" id="PF00126">
    <property type="entry name" value="HTH_1"/>
    <property type="match status" value="1"/>
</dbReference>
<dbReference type="FunFam" id="1.10.10.10:FF:000038">
    <property type="entry name" value="Glycine cleavage system transcriptional activator"/>
    <property type="match status" value="1"/>
</dbReference>
<feature type="domain" description="HTH lysR-type" evidence="6">
    <location>
        <begin position="7"/>
        <end position="64"/>
    </location>
</feature>
<dbReference type="EMBL" id="JYLA01000003">
    <property type="protein sequence ID" value="KMM85365.1"/>
    <property type="molecule type" value="Genomic_DNA"/>
</dbReference>
<dbReference type="SUPFAM" id="SSF46785">
    <property type="entry name" value="Winged helix' DNA-binding domain"/>
    <property type="match status" value="1"/>
</dbReference>
<keyword evidence="3 8" id="KW-0238">DNA-binding</keyword>
<dbReference type="Proteomes" id="UP000036395">
    <property type="component" value="Unassembled WGS sequence"/>
</dbReference>
<evidence type="ECO:0000259" key="6">
    <source>
        <dbReference type="PROSITE" id="PS50931"/>
    </source>
</evidence>
<evidence type="ECO:0000256" key="4">
    <source>
        <dbReference type="ARBA" id="ARBA00023159"/>
    </source>
</evidence>
<dbReference type="InterPro" id="IPR005119">
    <property type="entry name" value="LysR_subst-bd"/>
</dbReference>
<name>A0A0J6GUK1_PSETA</name>